<dbReference type="PANTHER" id="PTHR30250:SF11">
    <property type="entry name" value="O-ANTIGEN TRANSPORTER-RELATED"/>
    <property type="match status" value="1"/>
</dbReference>
<comment type="caution">
    <text evidence="7">The sequence shown here is derived from an EMBL/GenBank/DDBJ whole genome shotgun (WGS) entry which is preliminary data.</text>
</comment>
<feature type="transmembrane region" description="Helical" evidence="6">
    <location>
        <begin position="167"/>
        <end position="186"/>
    </location>
</feature>
<protein>
    <submittedName>
        <fullName evidence="7">Uncharacterized protein</fullName>
    </submittedName>
</protein>
<gene>
    <name evidence="7" type="ORF">D0433_04435</name>
</gene>
<feature type="transmembrane region" description="Helical" evidence="6">
    <location>
        <begin position="66"/>
        <end position="86"/>
    </location>
</feature>
<keyword evidence="3 6" id="KW-0812">Transmembrane</keyword>
<keyword evidence="4 6" id="KW-1133">Transmembrane helix</keyword>
<organism evidence="7 8">
    <name type="scientific">Candidatus Thermochlorobacter aerophilus</name>
    <dbReference type="NCBI Taxonomy" id="1868324"/>
    <lineage>
        <taxon>Bacteria</taxon>
        <taxon>Pseudomonadati</taxon>
        <taxon>Chlorobiota</taxon>
        <taxon>Chlorobiia</taxon>
        <taxon>Chlorobiales</taxon>
        <taxon>Candidatus Thermochlorobacteriaceae</taxon>
        <taxon>Candidatus Thermochlorobacter</taxon>
    </lineage>
</organism>
<evidence type="ECO:0000256" key="2">
    <source>
        <dbReference type="ARBA" id="ARBA00022475"/>
    </source>
</evidence>
<keyword evidence="2" id="KW-1003">Cell membrane</keyword>
<feature type="transmembrane region" description="Helical" evidence="6">
    <location>
        <begin position="193"/>
        <end position="211"/>
    </location>
</feature>
<dbReference type="AlphaFoldDB" id="A0A395M1I7"/>
<feature type="transmembrane region" description="Helical" evidence="6">
    <location>
        <begin position="340"/>
        <end position="357"/>
    </location>
</feature>
<keyword evidence="5 6" id="KW-0472">Membrane</keyword>
<feature type="transmembrane region" description="Helical" evidence="6">
    <location>
        <begin position="98"/>
        <end position="123"/>
    </location>
</feature>
<evidence type="ECO:0000313" key="8">
    <source>
        <dbReference type="Proteomes" id="UP000266389"/>
    </source>
</evidence>
<feature type="transmembrane region" description="Helical" evidence="6">
    <location>
        <begin position="135"/>
        <end position="155"/>
    </location>
</feature>
<dbReference type="GO" id="GO:0005886">
    <property type="term" value="C:plasma membrane"/>
    <property type="evidence" value="ECO:0007669"/>
    <property type="project" value="UniProtKB-SubCell"/>
</dbReference>
<feature type="transmembrane region" description="Helical" evidence="6">
    <location>
        <begin position="297"/>
        <end position="320"/>
    </location>
</feature>
<dbReference type="EMBL" id="PHFL01000030">
    <property type="protein sequence ID" value="RFM24653.1"/>
    <property type="molecule type" value="Genomic_DNA"/>
</dbReference>
<comment type="subcellular location">
    <subcellularLocation>
        <location evidence="1">Cell membrane</location>
        <topology evidence="1">Multi-pass membrane protein</topology>
    </subcellularLocation>
</comment>
<dbReference type="InterPro" id="IPR002797">
    <property type="entry name" value="Polysacc_synth"/>
</dbReference>
<feature type="transmembrane region" description="Helical" evidence="6">
    <location>
        <begin position="395"/>
        <end position="416"/>
    </location>
</feature>
<dbReference type="Pfam" id="PF01943">
    <property type="entry name" value="Polysacc_synt"/>
    <property type="match status" value="1"/>
</dbReference>
<evidence type="ECO:0000256" key="6">
    <source>
        <dbReference type="SAM" id="Phobius"/>
    </source>
</evidence>
<dbReference type="InterPro" id="IPR050833">
    <property type="entry name" value="Poly_Biosynth_Transport"/>
</dbReference>
<feature type="transmembrane region" description="Helical" evidence="6">
    <location>
        <begin position="255"/>
        <end position="276"/>
    </location>
</feature>
<accession>A0A395M1I7</accession>
<evidence type="ECO:0000256" key="1">
    <source>
        <dbReference type="ARBA" id="ARBA00004651"/>
    </source>
</evidence>
<reference evidence="7 8" key="1">
    <citation type="journal article" date="2011" name="ISME J.">
        <title>Community ecology of hot spring cyanobacterial mats: predominant populations and their functional potential.</title>
        <authorList>
            <person name="Klatt C.G."/>
            <person name="Wood J.M."/>
            <person name="Rusch D.B."/>
            <person name="Bateson M.M."/>
            <person name="Hamamura N."/>
            <person name="Heidelberg J.F."/>
            <person name="Grossman A.R."/>
            <person name="Bhaya D."/>
            <person name="Cohan F.M."/>
            <person name="Kuhl M."/>
            <person name="Bryant D.A."/>
            <person name="Ward D.M."/>
        </authorList>
    </citation>
    <scope>NUCLEOTIDE SEQUENCE [LARGE SCALE GENOMIC DNA]</scope>
    <source>
        <strain evidence="7">OS</strain>
    </source>
</reference>
<name>A0A395M1I7_9BACT</name>
<feature type="transmembrane region" description="Helical" evidence="6">
    <location>
        <begin position="27"/>
        <end position="46"/>
    </location>
</feature>
<feature type="transmembrane region" description="Helical" evidence="6">
    <location>
        <begin position="369"/>
        <end position="389"/>
    </location>
</feature>
<proteinExistence type="predicted"/>
<sequence>MTLGETGHSIKRWLHSLRESYIVKQTLWLHGSQLVMTGFGVLAYLLMTRQMTKEEFGDRELIMKLAVFGSVFFEFGILTAGARLLAIQPDKARERHLFSLLLSIALGLLLLFALFLFATSFFVDALFQTSQPIGTTLALFSLPLAFIVFKIYFQLLYQGTNEMLKLSFYNAAVQTIFLALLVGLWWQERVTTFFVIAAYSLSSCVVALFLITKGKPSLAEVELFKDDLWKEIKQYGAKFYIGRTLAVLTQNLDSMLLGALFTSVNVGVYAVMIFFISPMQMFSDTYLTVRFKKLSSLEVIPVSLLKANAIVLCAIAVLYLSVGQWLFEWVFPKYREHTALLYPLLFATLFNGLSKPYNYFFAAKGMGDALLRVALVFTASNLAMNFLLIPNYAETGAAVAMLISSSVLWAVQFFLYRRKQKEATSA</sequence>
<evidence type="ECO:0000256" key="5">
    <source>
        <dbReference type="ARBA" id="ARBA00023136"/>
    </source>
</evidence>
<dbReference type="Proteomes" id="UP000266389">
    <property type="component" value="Unassembled WGS sequence"/>
</dbReference>
<evidence type="ECO:0000256" key="3">
    <source>
        <dbReference type="ARBA" id="ARBA00022692"/>
    </source>
</evidence>
<evidence type="ECO:0000256" key="4">
    <source>
        <dbReference type="ARBA" id="ARBA00022989"/>
    </source>
</evidence>
<dbReference type="PANTHER" id="PTHR30250">
    <property type="entry name" value="PST FAMILY PREDICTED COLANIC ACID TRANSPORTER"/>
    <property type="match status" value="1"/>
</dbReference>
<evidence type="ECO:0000313" key="7">
    <source>
        <dbReference type="EMBL" id="RFM24653.1"/>
    </source>
</evidence>